<name>A0ABU2SBL5_9ACTN</name>
<dbReference type="InterPro" id="IPR036188">
    <property type="entry name" value="FAD/NAD-bd_sf"/>
</dbReference>
<dbReference type="PIRSF" id="PIRSF011396">
    <property type="entry name" value="Trp_halogenase"/>
    <property type="match status" value="1"/>
</dbReference>
<dbReference type="Gene3D" id="3.50.50.60">
    <property type="entry name" value="FAD/NAD(P)-binding domain"/>
    <property type="match status" value="1"/>
</dbReference>
<dbReference type="InterPro" id="IPR033856">
    <property type="entry name" value="Trp_halogen"/>
</dbReference>
<evidence type="ECO:0000313" key="3">
    <source>
        <dbReference type="Proteomes" id="UP001183615"/>
    </source>
</evidence>
<evidence type="ECO:0000313" key="2">
    <source>
        <dbReference type="EMBL" id="MDT0446287.1"/>
    </source>
</evidence>
<dbReference type="InterPro" id="IPR006905">
    <property type="entry name" value="Flavin_halogenase"/>
</dbReference>
<protein>
    <submittedName>
        <fullName evidence="2">Tryptophan halogenase family protein</fullName>
    </submittedName>
</protein>
<sequence length="529" mass="59899">MDHRIRKIVVLGGGTAGWMTASYLGKWLGNTVSLTLIESPSVPRIGVGEATIPNLQPLFFDFLGLKEKDWMPQCNASFKIGIDFINWKSGGPGQAQARTVDGRRDSFYHVFAPLPEHQGVPMFQYWDYLRHHGLTEKPFDAACFWESSLLDSRKSPCWLDGRPSTAYAWHFDAHLVADFLRRFSTKEFGVRHVEDEMTGVEQDGRGYVTALRTASGNRYEADLFIDCSGFRGLLINKAMAEPFIDMNDYLLCDSAVATAVPHDDDAQGVEPYTSAIAMESGWTWKIPMLGRFGTGYVFSSRFVERDRATRDLCRMWNLDPDRAELNQITFRVGRNRRAWVRNVVGVGLASCFLEPLESSGIYFITTALHHLVRHFPDKRFNETLISQYNREIEFMFEESRDFIQLHFLAAPRDDTEFWRANKNLRLSPQLEQKIAMYRAGLPVNQPIDSGAGSYSDAMVNSRLCFPNSSYCCILAGSGVYPDAPLPSLAHQDDVVAAYEQMFATVERKQQELAGTLPATVEYLRAIHTK</sequence>
<dbReference type="SUPFAM" id="SSF51905">
    <property type="entry name" value="FAD/NAD(P)-binding domain"/>
    <property type="match status" value="1"/>
</dbReference>
<proteinExistence type="inferred from homology"/>
<comment type="caution">
    <text evidence="2">The sequence shown here is derived from an EMBL/GenBank/DDBJ whole genome shotgun (WGS) entry which is preliminary data.</text>
</comment>
<dbReference type="PANTHER" id="PTHR43747:SF4">
    <property type="entry name" value="FLAVIN-DEPENDENT TRYPTOPHAN HALOGENASE"/>
    <property type="match status" value="1"/>
</dbReference>
<comment type="similarity">
    <text evidence="1">Belongs to the flavin-dependent halogenase family. Bacterial tryptophan halogenase subfamily.</text>
</comment>
<evidence type="ECO:0000256" key="1">
    <source>
        <dbReference type="ARBA" id="ARBA00038396"/>
    </source>
</evidence>
<accession>A0ABU2SBL5</accession>
<dbReference type="RefSeq" id="WP_311620444.1">
    <property type="nucleotide sequence ID" value="NZ_JAVREV010000018.1"/>
</dbReference>
<gene>
    <name evidence="2" type="ORF">RM779_27370</name>
</gene>
<dbReference type="EMBL" id="JAVREV010000018">
    <property type="protein sequence ID" value="MDT0446287.1"/>
    <property type="molecule type" value="Genomic_DNA"/>
</dbReference>
<dbReference type="Pfam" id="PF04820">
    <property type="entry name" value="Trp_halogenase"/>
    <property type="match status" value="1"/>
</dbReference>
<keyword evidence="3" id="KW-1185">Reference proteome</keyword>
<organism evidence="2 3">
    <name type="scientific">Streptomyces johnsoniae</name>
    <dbReference type="NCBI Taxonomy" id="3075532"/>
    <lineage>
        <taxon>Bacteria</taxon>
        <taxon>Bacillati</taxon>
        <taxon>Actinomycetota</taxon>
        <taxon>Actinomycetes</taxon>
        <taxon>Kitasatosporales</taxon>
        <taxon>Streptomycetaceae</taxon>
        <taxon>Streptomyces</taxon>
    </lineage>
</organism>
<reference evidence="3" key="1">
    <citation type="submission" date="2023-07" db="EMBL/GenBank/DDBJ databases">
        <title>30 novel species of actinomycetes from the DSMZ collection.</title>
        <authorList>
            <person name="Nouioui I."/>
        </authorList>
    </citation>
    <scope>NUCLEOTIDE SEQUENCE [LARGE SCALE GENOMIC DNA]</scope>
    <source>
        <strain evidence="3">DSM 41886</strain>
    </source>
</reference>
<dbReference type="InterPro" id="IPR050816">
    <property type="entry name" value="Flavin-dep_Halogenase_NPB"/>
</dbReference>
<dbReference type="PANTHER" id="PTHR43747">
    <property type="entry name" value="FAD-BINDING PROTEIN"/>
    <property type="match status" value="1"/>
</dbReference>
<dbReference type="Proteomes" id="UP001183615">
    <property type="component" value="Unassembled WGS sequence"/>
</dbReference>